<keyword evidence="1" id="KW-0732">Signal</keyword>
<proteinExistence type="predicted"/>
<evidence type="ECO:0008006" key="4">
    <source>
        <dbReference type="Google" id="ProtNLM"/>
    </source>
</evidence>
<sequence length="156" mass="16378">MPGTFFRTLKRAAVAMPMAALALVAVAVPASAHTLEEAVRSPSGCGWSSGGYDTLDSEPVTTGSGTRYGTVYLLWSSTYQQNCVVTLKSSYHGTSTRTGAGLSIQDVGRYGDDGSYAHYAAVARDAAGRCVAYEGYIYSPGGTQAWGGRPSWGNCR</sequence>
<evidence type="ECO:0000313" key="2">
    <source>
        <dbReference type="EMBL" id="MFC7331119.1"/>
    </source>
</evidence>
<keyword evidence="3" id="KW-1185">Reference proteome</keyword>
<feature type="signal peptide" evidence="1">
    <location>
        <begin position="1"/>
        <end position="32"/>
    </location>
</feature>
<protein>
    <recommendedName>
        <fullName evidence="4">Spore-associated protein A</fullName>
    </recommendedName>
</protein>
<feature type="chain" id="PRO_5045889681" description="Spore-associated protein A" evidence="1">
    <location>
        <begin position="33"/>
        <end position="156"/>
    </location>
</feature>
<organism evidence="2 3">
    <name type="scientific">Marinactinospora rubrisoli</name>
    <dbReference type="NCBI Taxonomy" id="2715399"/>
    <lineage>
        <taxon>Bacteria</taxon>
        <taxon>Bacillati</taxon>
        <taxon>Actinomycetota</taxon>
        <taxon>Actinomycetes</taxon>
        <taxon>Streptosporangiales</taxon>
        <taxon>Nocardiopsidaceae</taxon>
        <taxon>Marinactinospora</taxon>
    </lineage>
</organism>
<gene>
    <name evidence="2" type="ORF">ACFQRF_25605</name>
</gene>
<comment type="caution">
    <text evidence="2">The sequence shown here is derived from an EMBL/GenBank/DDBJ whole genome shotgun (WGS) entry which is preliminary data.</text>
</comment>
<accession>A0ABW2KNU3</accession>
<dbReference type="Proteomes" id="UP001596540">
    <property type="component" value="Unassembled WGS sequence"/>
</dbReference>
<evidence type="ECO:0000256" key="1">
    <source>
        <dbReference type="SAM" id="SignalP"/>
    </source>
</evidence>
<name>A0ABW2KNU3_9ACTN</name>
<dbReference type="EMBL" id="JBHTBH010000016">
    <property type="protein sequence ID" value="MFC7331119.1"/>
    <property type="molecule type" value="Genomic_DNA"/>
</dbReference>
<reference evidence="3" key="1">
    <citation type="journal article" date="2019" name="Int. J. Syst. Evol. Microbiol.">
        <title>The Global Catalogue of Microorganisms (GCM) 10K type strain sequencing project: providing services to taxonomists for standard genome sequencing and annotation.</title>
        <authorList>
            <consortium name="The Broad Institute Genomics Platform"/>
            <consortium name="The Broad Institute Genome Sequencing Center for Infectious Disease"/>
            <person name="Wu L."/>
            <person name="Ma J."/>
        </authorList>
    </citation>
    <scope>NUCLEOTIDE SEQUENCE [LARGE SCALE GENOMIC DNA]</scope>
    <source>
        <strain evidence="3">CGMCC 4.7382</strain>
    </source>
</reference>
<dbReference type="RefSeq" id="WP_379873758.1">
    <property type="nucleotide sequence ID" value="NZ_JBHTBH010000016.1"/>
</dbReference>
<evidence type="ECO:0000313" key="3">
    <source>
        <dbReference type="Proteomes" id="UP001596540"/>
    </source>
</evidence>